<dbReference type="Gene3D" id="2.40.50.140">
    <property type="entry name" value="Nucleic acid-binding proteins"/>
    <property type="match status" value="1"/>
</dbReference>
<dbReference type="InterPro" id="IPR048583">
    <property type="entry name" value="RNase_E_G_thioredoxin-like"/>
</dbReference>
<evidence type="ECO:0000256" key="5">
    <source>
        <dbReference type="ARBA" id="ARBA00022475"/>
    </source>
</evidence>
<name>H0E8K5_9ACTN</name>
<dbReference type="OrthoDB" id="9804278at2"/>
<dbReference type="InterPro" id="IPR004659">
    <property type="entry name" value="RNase_E/G"/>
</dbReference>
<dbReference type="InterPro" id="IPR003029">
    <property type="entry name" value="S1_domain"/>
</dbReference>
<comment type="cofactor">
    <cofactor evidence="1">
        <name>Mg(2+)</name>
        <dbReference type="ChEBI" id="CHEBI:18420"/>
    </cofactor>
</comment>
<feature type="region of interest" description="Disordered" evidence="18">
    <location>
        <begin position="592"/>
        <end position="755"/>
    </location>
</feature>
<dbReference type="InterPro" id="IPR012340">
    <property type="entry name" value="NA-bd_OB-fold"/>
</dbReference>
<organism evidence="20 21">
    <name type="scientific">Patulibacter medicamentivorans</name>
    <dbReference type="NCBI Taxonomy" id="1097667"/>
    <lineage>
        <taxon>Bacteria</taxon>
        <taxon>Bacillati</taxon>
        <taxon>Actinomycetota</taxon>
        <taxon>Thermoleophilia</taxon>
        <taxon>Solirubrobacterales</taxon>
        <taxon>Patulibacteraceae</taxon>
        <taxon>Patulibacter</taxon>
    </lineage>
</organism>
<keyword evidence="14 20" id="KW-0378">Hydrolase</keyword>
<dbReference type="AlphaFoldDB" id="H0E8K5"/>
<sequence>MKKQVLVSVDRGETRVALLESTEGAGNAGQGGNRRRGGRGKKPDSGYRVAELYFERRSNRSIVGNVYKGRVDNVLPGLEAAFVDIGLEKNGFLHVDEIRLPGVKVARRGHGGDNHPKISDLIKPGDELVVQVTKDPLKTKGARLTMDLTIAGRYLVYAPKGEGVGVSKKVDDAERNRLRKEVKGLELNGGGAIVRTAARGAVREDFERELPYLFKLHEVLEQRAVDLPGPCMVFQEADLSVRVVRDIFSAEFERAIVDDPGQVQRLKSFFTRTAPELVDKVELWEESDPLFEAFDVEPVIDGLISRRVDLPSGGYLMIDYAEALTVIDVNSGSFTGKGKQARLEDTITRTNLESAEEVVNQLRLRDIGGIIVIDFIDMAKARNQREVLKVLRAKLAEDRTKTFTAEISKLGLVEMTRQNVTEGAREVITRACPTCDGDGVIKSEETLAIEFERELREHASRAPKRSKAFLVRMHPDVVTEFTGQGARVLHALEEATGRYFVFEGSDRLPLDEFEIVMEGSIEDVQERAIPFQEGEEVLVQIVEPHMYNVDDAVAKVGGYVVSVMGGGRFVGEKKLVRIERAGRTSANAVLVGPIEDPKADAPAGGERTSRRRRRGGRGRGRGGAGEAGGDVATDATEGEMVSAEDAASAEDVVADRDDAVVAADEVAPDAESEAVEEASPVEDEAADAPVADDDAPSADGAADAGGEGRDAKEGADGVSSAVRRRTRGGRRSAASRAKRASAPDADETAETISSE</sequence>
<evidence type="ECO:0000256" key="16">
    <source>
        <dbReference type="ARBA" id="ARBA00022884"/>
    </source>
</evidence>
<keyword evidence="5" id="KW-1003">Cell membrane</keyword>
<keyword evidence="8" id="KW-0698">rRNA processing</keyword>
<comment type="similarity">
    <text evidence="3">Belongs to the RNase E/G family. RNase G subfamily.</text>
</comment>
<evidence type="ECO:0000256" key="15">
    <source>
        <dbReference type="ARBA" id="ARBA00022842"/>
    </source>
</evidence>
<evidence type="ECO:0000256" key="2">
    <source>
        <dbReference type="ARBA" id="ARBA00004496"/>
    </source>
</evidence>
<dbReference type="GO" id="GO:0004519">
    <property type="term" value="F:endonuclease activity"/>
    <property type="evidence" value="ECO:0007669"/>
    <property type="project" value="UniProtKB-KW"/>
</dbReference>
<evidence type="ECO:0000256" key="14">
    <source>
        <dbReference type="ARBA" id="ARBA00022801"/>
    </source>
</evidence>
<keyword evidence="15" id="KW-0460">Magnesium</keyword>
<evidence type="ECO:0000256" key="12">
    <source>
        <dbReference type="ARBA" id="ARBA00022730"/>
    </source>
</evidence>
<evidence type="ECO:0000256" key="8">
    <source>
        <dbReference type="ARBA" id="ARBA00022552"/>
    </source>
</evidence>
<evidence type="ECO:0000256" key="4">
    <source>
        <dbReference type="ARBA" id="ARBA00017719"/>
    </source>
</evidence>
<dbReference type="Proteomes" id="UP000005143">
    <property type="component" value="Unassembled WGS sequence"/>
</dbReference>
<dbReference type="CDD" id="cd04453">
    <property type="entry name" value="S1_RNase_E"/>
    <property type="match status" value="1"/>
</dbReference>
<keyword evidence="16" id="KW-0694">RNA-binding</keyword>
<dbReference type="EMBL" id="AGUD01000244">
    <property type="protein sequence ID" value="EHN10005.1"/>
    <property type="molecule type" value="Genomic_DNA"/>
</dbReference>
<evidence type="ECO:0000256" key="3">
    <source>
        <dbReference type="ARBA" id="ARBA00005663"/>
    </source>
</evidence>
<keyword evidence="21" id="KW-1185">Reference proteome</keyword>
<protein>
    <recommendedName>
        <fullName evidence="4">Ribonuclease G</fullName>
    </recommendedName>
</protein>
<dbReference type="PATRIC" id="fig|1097667.3.peg.3139"/>
<dbReference type="SMART" id="SM00316">
    <property type="entry name" value="S1"/>
    <property type="match status" value="1"/>
</dbReference>
<keyword evidence="6" id="KW-0963">Cytoplasm</keyword>
<keyword evidence="9" id="KW-0819">tRNA processing</keyword>
<evidence type="ECO:0000256" key="13">
    <source>
        <dbReference type="ARBA" id="ARBA00022759"/>
    </source>
</evidence>
<dbReference type="SUPFAM" id="SSF50249">
    <property type="entry name" value="Nucleic acid-binding proteins"/>
    <property type="match status" value="1"/>
</dbReference>
<evidence type="ECO:0000256" key="10">
    <source>
        <dbReference type="ARBA" id="ARBA00022722"/>
    </source>
</evidence>
<evidence type="ECO:0000313" key="20">
    <source>
        <dbReference type="EMBL" id="EHN10005.1"/>
    </source>
</evidence>
<dbReference type="GO" id="GO:0019843">
    <property type="term" value="F:rRNA binding"/>
    <property type="evidence" value="ECO:0007669"/>
    <property type="project" value="UniProtKB-KW"/>
</dbReference>
<dbReference type="PROSITE" id="PS50126">
    <property type="entry name" value="S1"/>
    <property type="match status" value="1"/>
</dbReference>
<evidence type="ECO:0000256" key="6">
    <source>
        <dbReference type="ARBA" id="ARBA00022490"/>
    </source>
</evidence>
<evidence type="ECO:0000256" key="17">
    <source>
        <dbReference type="ARBA" id="ARBA00023136"/>
    </source>
</evidence>
<dbReference type="Pfam" id="PF20833">
    <property type="entry name" value="RNase_E_G_Thio"/>
    <property type="match status" value="1"/>
</dbReference>
<dbReference type="NCBIfam" id="TIGR00757">
    <property type="entry name" value="RNaseEG"/>
    <property type="match status" value="1"/>
</dbReference>
<feature type="region of interest" description="Disordered" evidence="18">
    <location>
        <begin position="18"/>
        <end position="45"/>
    </location>
</feature>
<keyword evidence="7" id="KW-0997">Cell inner membrane</keyword>
<keyword evidence="10" id="KW-0540">Nuclease</keyword>
<feature type="compositionally biased region" description="Basic and acidic residues" evidence="18">
    <location>
        <begin position="706"/>
        <end position="715"/>
    </location>
</feature>
<evidence type="ECO:0000256" key="9">
    <source>
        <dbReference type="ARBA" id="ARBA00022694"/>
    </source>
</evidence>
<dbReference type="GO" id="GO:0006364">
    <property type="term" value="P:rRNA processing"/>
    <property type="evidence" value="ECO:0007669"/>
    <property type="project" value="UniProtKB-KW"/>
</dbReference>
<keyword evidence="13" id="KW-0255">Endonuclease</keyword>
<evidence type="ECO:0000313" key="21">
    <source>
        <dbReference type="Proteomes" id="UP000005143"/>
    </source>
</evidence>
<evidence type="ECO:0000256" key="1">
    <source>
        <dbReference type="ARBA" id="ARBA00001946"/>
    </source>
</evidence>
<evidence type="ECO:0000256" key="11">
    <source>
        <dbReference type="ARBA" id="ARBA00022723"/>
    </source>
</evidence>
<dbReference type="GO" id="GO:0016787">
    <property type="term" value="F:hydrolase activity"/>
    <property type="evidence" value="ECO:0007669"/>
    <property type="project" value="UniProtKB-KW"/>
</dbReference>
<comment type="caution">
    <text evidence="20">The sequence shown here is derived from an EMBL/GenBank/DDBJ whole genome shotgun (WGS) entry which is preliminary data.</text>
</comment>
<dbReference type="PANTHER" id="PTHR30001:SF1">
    <property type="entry name" value="RIBONUCLEASE E_G-LIKE PROTEIN, CHLOROPLASTIC"/>
    <property type="match status" value="1"/>
</dbReference>
<evidence type="ECO:0000256" key="18">
    <source>
        <dbReference type="SAM" id="MobiDB-lite"/>
    </source>
</evidence>
<keyword evidence="11" id="KW-0479">Metal-binding</keyword>
<dbReference type="GO" id="GO:0008033">
    <property type="term" value="P:tRNA processing"/>
    <property type="evidence" value="ECO:0007669"/>
    <property type="project" value="UniProtKB-KW"/>
</dbReference>
<dbReference type="Pfam" id="PF10150">
    <property type="entry name" value="RNase_E_G"/>
    <property type="match status" value="1"/>
</dbReference>
<feature type="compositionally biased region" description="Basic residues" evidence="18">
    <location>
        <begin position="609"/>
        <end position="620"/>
    </location>
</feature>
<comment type="subcellular location">
    <subcellularLocation>
        <location evidence="2">Cytoplasm</location>
    </subcellularLocation>
</comment>
<dbReference type="InterPro" id="IPR019307">
    <property type="entry name" value="RNA-bd_AU-1/RNase_E/G"/>
</dbReference>
<evidence type="ECO:0000259" key="19">
    <source>
        <dbReference type="PROSITE" id="PS50126"/>
    </source>
</evidence>
<dbReference type="PANTHER" id="PTHR30001">
    <property type="entry name" value="RIBONUCLEASE"/>
    <property type="match status" value="1"/>
</dbReference>
<evidence type="ECO:0000256" key="7">
    <source>
        <dbReference type="ARBA" id="ARBA00022519"/>
    </source>
</evidence>
<proteinExistence type="inferred from homology"/>
<feature type="compositionally biased region" description="Low complexity" evidence="18">
    <location>
        <begin position="641"/>
        <end position="651"/>
    </location>
</feature>
<dbReference type="GO" id="GO:0046872">
    <property type="term" value="F:metal ion binding"/>
    <property type="evidence" value="ECO:0007669"/>
    <property type="project" value="UniProtKB-KW"/>
</dbReference>
<dbReference type="GO" id="GO:0005737">
    <property type="term" value="C:cytoplasm"/>
    <property type="evidence" value="ECO:0007669"/>
    <property type="project" value="UniProtKB-SubCell"/>
</dbReference>
<keyword evidence="12" id="KW-0699">rRNA-binding</keyword>
<dbReference type="Gene3D" id="3.40.1260.20">
    <property type="entry name" value="Ribonuclease E, catalytic domain"/>
    <property type="match status" value="1"/>
</dbReference>
<dbReference type="GO" id="GO:0004540">
    <property type="term" value="F:RNA nuclease activity"/>
    <property type="evidence" value="ECO:0007669"/>
    <property type="project" value="InterPro"/>
</dbReference>
<reference evidence="20 21" key="1">
    <citation type="journal article" date="2013" name="Biodegradation">
        <title>Quantitative proteomic analysis of ibuprofen-degrading Patulibacter sp. strain I11.</title>
        <authorList>
            <person name="Almeida B."/>
            <person name="Kjeldal H."/>
            <person name="Lolas I."/>
            <person name="Knudsen A.D."/>
            <person name="Carvalho G."/>
            <person name="Nielsen K.L."/>
            <person name="Barreto Crespo M.T."/>
            <person name="Stensballe A."/>
            <person name="Nielsen J.L."/>
        </authorList>
    </citation>
    <scope>NUCLEOTIDE SEQUENCE [LARGE SCALE GENOMIC DNA]</scope>
    <source>
        <strain evidence="20 21">I11</strain>
    </source>
</reference>
<gene>
    <name evidence="20" type="ORF">PAI11_31660</name>
</gene>
<feature type="compositionally biased region" description="Acidic residues" evidence="18">
    <location>
        <begin position="666"/>
        <end position="696"/>
    </location>
</feature>
<feature type="domain" description="S1 motif" evidence="19">
    <location>
        <begin position="64"/>
        <end position="147"/>
    </location>
</feature>
<keyword evidence="17" id="KW-0472">Membrane</keyword>
<accession>H0E8K5</accession>